<comment type="caution">
    <text evidence="1">The sequence shown here is derived from an EMBL/GenBank/DDBJ whole genome shotgun (WGS) entry which is preliminary data.</text>
</comment>
<sequence length="328" mass="37856">MKLFKRYKAIVYLPNLYGVFQYLLLESSEKNDTLFFIHSKFPAKVSSRMKNTVYVCNAPVKKHLFSLLKIHYYALIYRNIPVFLGGDLVYSDLFLSRFKNIFYMEDGVGSYVLVNNGAKQVFHKRKSALRRFVSGDIHPKMGLADNVRKIYLTGILPLPAIIAGKVEIINLKQLWQKKTPVQQQEIKRLFIPPDFDCRRMNEYEVLLLTQPFSEQSDGHFSEEEKIEVYRKLLKGIDKSKVIIKPHPVETTDYRHYFPNIFVLDICCPFELLLFLGFNVKNAISVSSTAIFNLDNSIGKTISGHDVTPALAAETKRRGIYTIKLKTLL</sequence>
<name>A0ABR7E5D1_9BACT</name>
<evidence type="ECO:0008006" key="3">
    <source>
        <dbReference type="Google" id="ProtNLM"/>
    </source>
</evidence>
<organism evidence="1 2">
    <name type="scientific">Parabacteroides segnis</name>
    <dbReference type="NCBI Taxonomy" id="2763058"/>
    <lineage>
        <taxon>Bacteria</taxon>
        <taxon>Pseudomonadati</taxon>
        <taxon>Bacteroidota</taxon>
        <taxon>Bacteroidia</taxon>
        <taxon>Bacteroidales</taxon>
        <taxon>Tannerellaceae</taxon>
        <taxon>Parabacteroides</taxon>
    </lineage>
</organism>
<proteinExistence type="predicted"/>
<keyword evidence="2" id="KW-1185">Reference proteome</keyword>
<dbReference type="EMBL" id="JACOOI010000024">
    <property type="protein sequence ID" value="MBC5644984.1"/>
    <property type="molecule type" value="Genomic_DNA"/>
</dbReference>
<reference evidence="1 2" key="1">
    <citation type="submission" date="2020-08" db="EMBL/GenBank/DDBJ databases">
        <title>Genome public.</title>
        <authorList>
            <person name="Liu C."/>
            <person name="Sun Q."/>
        </authorList>
    </citation>
    <scope>NUCLEOTIDE SEQUENCE [LARGE SCALE GENOMIC DNA]</scope>
    <source>
        <strain evidence="1 2">BX2</strain>
    </source>
</reference>
<protein>
    <recommendedName>
        <fullName evidence="3">Lipooligosaccharide sialyltransferase</fullName>
    </recommendedName>
</protein>
<dbReference type="Pfam" id="PF07922">
    <property type="entry name" value="Glyco_transf_52"/>
    <property type="match status" value="1"/>
</dbReference>
<gene>
    <name evidence="1" type="ORF">H8S77_19070</name>
</gene>
<dbReference type="Gene3D" id="3.40.50.11110">
    <property type="entry name" value="Sialyltransferase, C-terminal GT-B Rossman nucleotide-binding domain"/>
    <property type="match status" value="1"/>
</dbReference>
<evidence type="ECO:0000313" key="1">
    <source>
        <dbReference type="EMBL" id="MBC5644984.1"/>
    </source>
</evidence>
<dbReference type="Proteomes" id="UP000644010">
    <property type="component" value="Unassembled WGS sequence"/>
</dbReference>
<dbReference type="RefSeq" id="WP_186960746.1">
    <property type="nucleotide sequence ID" value="NZ_JACOOI010000024.1"/>
</dbReference>
<accession>A0ABR7E5D1</accession>
<dbReference type="InterPro" id="IPR012477">
    <property type="entry name" value="Glyco_transf_52"/>
</dbReference>
<evidence type="ECO:0000313" key="2">
    <source>
        <dbReference type="Proteomes" id="UP000644010"/>
    </source>
</evidence>